<proteinExistence type="predicted"/>
<dbReference type="Gene3D" id="3.80.10.10">
    <property type="entry name" value="Ribonuclease Inhibitor"/>
    <property type="match status" value="1"/>
</dbReference>
<dbReference type="InterPro" id="IPR032675">
    <property type="entry name" value="LRR_dom_sf"/>
</dbReference>
<dbReference type="Proteomes" id="UP000799444">
    <property type="component" value="Unassembled WGS sequence"/>
</dbReference>
<evidence type="ECO:0000313" key="3">
    <source>
        <dbReference type="Proteomes" id="UP000799444"/>
    </source>
</evidence>
<feature type="domain" description="F-box" evidence="1">
    <location>
        <begin position="21"/>
        <end position="59"/>
    </location>
</feature>
<sequence length="587" mass="67361">MDQHDNCDRATATAFSFLSTDLKLDIFDYVRSKYDQGNARLVCKEWNHFVKSQMWRNITTTLGGSFMEHTRKLLEEQEFCLHDIRVLHVGGKYAIPNYQTIDESRVWTRSVGPDYDASFSGFMGLLRKDQLLEFSSPKDTPLTSTQFLRLLHRQSNLRTFRARLDLADIAAEDRASWHSEHCSSITSALRSLKSLRIYAGERVAKDSHRRGRHIMVPSLRGDFEMSCNGPLLRSVPLLDCLEICGWPHYYGCWKGDRRDIWCGPHRVPLMAILANPADPICFPGSLTRLILADVDLLDGTDTFLNGINIATLRELKLMFCKEPWPLLRSLAACLRQTTTQLKVLVIRRPIVDTKGMRECQRGVMTELLTSFSGLEELEFDTMWAQCVNWKTCLANHGTLKKLLVSSNFCFGELIWTDTIASIFEQCPDLESFAYRPERKSGPRDENPVLELPSSLPSLLCESLNVVAAMAPNLAMLRLLFAPGLEISDRYHPLTIREDPEWTKKAGRSARRYATLILTYLHSKGSNIKMLALSPNSRWEQHRGDSNLQYYPHYFFRPRIVEHKKNQRVVAVPVRDYFAEYPEEAPFV</sequence>
<gene>
    <name evidence="2" type="ORF">EJ04DRAFT_482857</name>
</gene>
<dbReference type="InterPro" id="IPR001810">
    <property type="entry name" value="F-box_dom"/>
</dbReference>
<evidence type="ECO:0000313" key="2">
    <source>
        <dbReference type="EMBL" id="KAF2740132.1"/>
    </source>
</evidence>
<protein>
    <recommendedName>
        <fullName evidence="1">F-box domain-containing protein</fullName>
    </recommendedName>
</protein>
<dbReference type="OrthoDB" id="3794784at2759"/>
<dbReference type="Pfam" id="PF12937">
    <property type="entry name" value="F-box-like"/>
    <property type="match status" value="1"/>
</dbReference>
<evidence type="ECO:0000259" key="1">
    <source>
        <dbReference type="Pfam" id="PF12937"/>
    </source>
</evidence>
<reference evidence="2" key="1">
    <citation type="journal article" date="2020" name="Stud. Mycol.">
        <title>101 Dothideomycetes genomes: a test case for predicting lifestyles and emergence of pathogens.</title>
        <authorList>
            <person name="Haridas S."/>
            <person name="Albert R."/>
            <person name="Binder M."/>
            <person name="Bloem J."/>
            <person name="Labutti K."/>
            <person name="Salamov A."/>
            <person name="Andreopoulos B."/>
            <person name="Baker S."/>
            <person name="Barry K."/>
            <person name="Bills G."/>
            <person name="Bluhm B."/>
            <person name="Cannon C."/>
            <person name="Castanera R."/>
            <person name="Culley D."/>
            <person name="Daum C."/>
            <person name="Ezra D."/>
            <person name="Gonzalez J."/>
            <person name="Henrissat B."/>
            <person name="Kuo A."/>
            <person name="Liang C."/>
            <person name="Lipzen A."/>
            <person name="Lutzoni F."/>
            <person name="Magnuson J."/>
            <person name="Mondo S."/>
            <person name="Nolan M."/>
            <person name="Ohm R."/>
            <person name="Pangilinan J."/>
            <person name="Park H.-J."/>
            <person name="Ramirez L."/>
            <person name="Alfaro M."/>
            <person name="Sun H."/>
            <person name="Tritt A."/>
            <person name="Yoshinaga Y."/>
            <person name="Zwiers L.-H."/>
            <person name="Turgeon B."/>
            <person name="Goodwin S."/>
            <person name="Spatafora J."/>
            <person name="Crous P."/>
            <person name="Grigoriev I."/>
        </authorList>
    </citation>
    <scope>NUCLEOTIDE SEQUENCE</scope>
    <source>
        <strain evidence="2">CBS 125425</strain>
    </source>
</reference>
<keyword evidence="3" id="KW-1185">Reference proteome</keyword>
<dbReference type="SUPFAM" id="SSF81383">
    <property type="entry name" value="F-box domain"/>
    <property type="match status" value="1"/>
</dbReference>
<dbReference type="InterPro" id="IPR036047">
    <property type="entry name" value="F-box-like_dom_sf"/>
</dbReference>
<accession>A0A9P4R6T4</accession>
<dbReference type="AlphaFoldDB" id="A0A9P4R6T4"/>
<dbReference type="EMBL" id="ML996101">
    <property type="protein sequence ID" value="KAF2740132.1"/>
    <property type="molecule type" value="Genomic_DNA"/>
</dbReference>
<organism evidence="2 3">
    <name type="scientific">Polyplosphaeria fusca</name>
    <dbReference type="NCBI Taxonomy" id="682080"/>
    <lineage>
        <taxon>Eukaryota</taxon>
        <taxon>Fungi</taxon>
        <taxon>Dikarya</taxon>
        <taxon>Ascomycota</taxon>
        <taxon>Pezizomycotina</taxon>
        <taxon>Dothideomycetes</taxon>
        <taxon>Pleosporomycetidae</taxon>
        <taxon>Pleosporales</taxon>
        <taxon>Tetraplosphaeriaceae</taxon>
        <taxon>Polyplosphaeria</taxon>
    </lineage>
</organism>
<comment type="caution">
    <text evidence="2">The sequence shown here is derived from an EMBL/GenBank/DDBJ whole genome shotgun (WGS) entry which is preliminary data.</text>
</comment>
<name>A0A9P4R6T4_9PLEO</name>